<dbReference type="NCBIfam" id="TIGR00091">
    <property type="entry name" value="tRNA (guanosine(46)-N7)-methyltransferase TrmB"/>
    <property type="match status" value="1"/>
</dbReference>
<gene>
    <name evidence="7 8" type="primary">trmB</name>
    <name evidence="8" type="ORF">GCM10008919_11880</name>
</gene>
<dbReference type="Gene3D" id="3.40.50.150">
    <property type="entry name" value="Vaccinia Virus protein VP39"/>
    <property type="match status" value="1"/>
</dbReference>
<reference evidence="8 9" key="1">
    <citation type="journal article" date="2019" name="Int. J. Syst. Evol. Microbiol.">
        <title>The Global Catalogue of Microorganisms (GCM) 10K type strain sequencing project: providing services to taxonomists for standard genome sequencing and annotation.</title>
        <authorList>
            <consortium name="The Broad Institute Genomics Platform"/>
            <consortium name="The Broad Institute Genome Sequencing Center for Infectious Disease"/>
            <person name="Wu L."/>
            <person name="Ma J."/>
        </authorList>
    </citation>
    <scope>NUCLEOTIDE SEQUENCE [LARGE SCALE GENOMIC DNA]</scope>
    <source>
        <strain evidence="8 9">JCM 8542</strain>
    </source>
</reference>
<comment type="function">
    <text evidence="2 7">Catalyzes the formation of N(7)-methylguanine at position 46 (m7G46) in tRNA.</text>
</comment>
<dbReference type="PROSITE" id="PS51625">
    <property type="entry name" value="SAM_MT_TRMB"/>
    <property type="match status" value="1"/>
</dbReference>
<feature type="binding site" evidence="7">
    <location>
        <position position="99"/>
    </location>
    <ligand>
        <name>S-adenosyl-L-methionine</name>
        <dbReference type="ChEBI" id="CHEBI:59789"/>
    </ligand>
</feature>
<name>A0ABN0T2M3_9FIRM</name>
<keyword evidence="4 7" id="KW-0808">Transferase</keyword>
<comment type="caution">
    <text evidence="7">Lacks conserved residue(s) required for the propagation of feature annotation.</text>
</comment>
<evidence type="ECO:0000256" key="7">
    <source>
        <dbReference type="HAMAP-Rule" id="MF_01057"/>
    </source>
</evidence>
<dbReference type="CDD" id="cd02440">
    <property type="entry name" value="AdoMet_MTases"/>
    <property type="match status" value="1"/>
</dbReference>
<dbReference type="RefSeq" id="WP_304986872.1">
    <property type="nucleotide sequence ID" value="NZ_BAAACR010000008.1"/>
</dbReference>
<evidence type="ECO:0000256" key="3">
    <source>
        <dbReference type="ARBA" id="ARBA00022603"/>
    </source>
</evidence>
<feature type="binding site" evidence="7">
    <location>
        <position position="47"/>
    </location>
    <ligand>
        <name>S-adenosyl-L-methionine</name>
        <dbReference type="ChEBI" id="CHEBI:59789"/>
    </ligand>
</feature>
<dbReference type="PANTHER" id="PTHR23417:SF14">
    <property type="entry name" value="PENTACOTRIPEPTIDE-REPEAT REGION OF PRORP DOMAIN-CONTAINING PROTEIN"/>
    <property type="match status" value="1"/>
</dbReference>
<comment type="pathway">
    <text evidence="7">tRNA modification; N(7)-methylguanine-tRNA biosynthesis.</text>
</comment>
<keyword evidence="9" id="KW-1185">Reference proteome</keyword>
<evidence type="ECO:0000256" key="2">
    <source>
        <dbReference type="ARBA" id="ARBA00003015"/>
    </source>
</evidence>
<evidence type="ECO:0000256" key="6">
    <source>
        <dbReference type="ARBA" id="ARBA00022694"/>
    </source>
</evidence>
<keyword evidence="6 7" id="KW-0819">tRNA processing</keyword>
<protein>
    <recommendedName>
        <fullName evidence="7">tRNA (guanine-N(7)-)-methyltransferase</fullName>
        <ecNumber evidence="7">2.1.1.33</ecNumber>
    </recommendedName>
    <alternativeName>
        <fullName evidence="7">tRNA (guanine(46)-N(7))-methyltransferase</fullName>
    </alternativeName>
    <alternativeName>
        <fullName evidence="7">tRNA(m7G46)-methyltransferase</fullName>
    </alternativeName>
</protein>
<sequence>MRLRRKPWIDAAILDYADFVTPLGGDWSKCAGAWAETFGRTAPLHVEIGVGKGDFLTELAARHPEVNYVGLEAQQGVLYFAARKAAARALSNVRLLVFDAVHLTELFTPGEVDRIYLNFSDPWPKARHAKRRLTSELFLARYAAVLREDGEIHFKTDNMGLFDYSLETMEREGWQLSRVTHDLHALGEADNIMTEYERKFSARGAKIGRVVARPPVGRA</sequence>
<organism evidence="8 9">
    <name type="scientific">Selenomonas dianae</name>
    <dbReference type="NCBI Taxonomy" id="135079"/>
    <lineage>
        <taxon>Bacteria</taxon>
        <taxon>Bacillati</taxon>
        <taxon>Bacillota</taxon>
        <taxon>Negativicutes</taxon>
        <taxon>Selenomonadales</taxon>
        <taxon>Selenomonadaceae</taxon>
        <taxon>Selenomonas</taxon>
    </lineage>
</organism>
<dbReference type="EMBL" id="BAAACR010000008">
    <property type="protein sequence ID" value="GAA0210236.1"/>
    <property type="molecule type" value="Genomic_DNA"/>
</dbReference>
<proteinExistence type="inferred from homology"/>
<dbReference type="InterPro" id="IPR003358">
    <property type="entry name" value="tRNA_(Gua-N-7)_MeTrfase_Trmb"/>
</dbReference>
<feature type="binding site" evidence="7">
    <location>
        <position position="157"/>
    </location>
    <ligand>
        <name>substrate</name>
    </ligand>
</feature>
<dbReference type="HAMAP" id="MF_01057">
    <property type="entry name" value="tRNA_methyltr_TrmB"/>
    <property type="match status" value="1"/>
</dbReference>
<dbReference type="InterPro" id="IPR055361">
    <property type="entry name" value="tRNA_methyltr_TrmB_bact"/>
</dbReference>
<dbReference type="InterPro" id="IPR029063">
    <property type="entry name" value="SAM-dependent_MTases_sf"/>
</dbReference>
<dbReference type="EC" id="2.1.1.33" evidence="7"/>
<comment type="caution">
    <text evidence="8">The sequence shown here is derived from an EMBL/GenBank/DDBJ whole genome shotgun (WGS) entry which is preliminary data.</text>
</comment>
<dbReference type="Proteomes" id="UP001500399">
    <property type="component" value="Unassembled WGS sequence"/>
</dbReference>
<dbReference type="PANTHER" id="PTHR23417">
    <property type="entry name" value="3-DEOXY-D-MANNO-OCTULOSONIC-ACID TRANSFERASE/TRNA GUANINE-N 7 - -METHYLTRANSFERASE"/>
    <property type="match status" value="1"/>
</dbReference>
<comment type="similarity">
    <text evidence="7">Belongs to the class I-like SAM-binding methyltransferase superfamily. TrmB family.</text>
</comment>
<feature type="binding site" evidence="7">
    <location>
        <position position="125"/>
    </location>
    <ligand>
        <name>substrate</name>
    </ligand>
</feature>
<evidence type="ECO:0000256" key="5">
    <source>
        <dbReference type="ARBA" id="ARBA00022691"/>
    </source>
</evidence>
<dbReference type="SUPFAM" id="SSF53335">
    <property type="entry name" value="S-adenosyl-L-methionine-dependent methyltransferases"/>
    <property type="match status" value="1"/>
</dbReference>
<evidence type="ECO:0000256" key="1">
    <source>
        <dbReference type="ARBA" id="ARBA00000142"/>
    </source>
</evidence>
<feature type="binding site" evidence="7">
    <location>
        <position position="121"/>
    </location>
    <ligand>
        <name>S-adenosyl-L-methionine</name>
        <dbReference type="ChEBI" id="CHEBI:59789"/>
    </ligand>
</feature>
<keyword evidence="5 7" id="KW-0949">S-adenosyl-L-methionine</keyword>
<evidence type="ECO:0000313" key="8">
    <source>
        <dbReference type="EMBL" id="GAA0210236.1"/>
    </source>
</evidence>
<comment type="catalytic activity">
    <reaction evidence="1 7">
        <text>guanosine(46) in tRNA + S-adenosyl-L-methionine = N(7)-methylguanosine(46) in tRNA + S-adenosyl-L-homocysteine</text>
        <dbReference type="Rhea" id="RHEA:42708"/>
        <dbReference type="Rhea" id="RHEA-COMP:10188"/>
        <dbReference type="Rhea" id="RHEA-COMP:10189"/>
        <dbReference type="ChEBI" id="CHEBI:57856"/>
        <dbReference type="ChEBI" id="CHEBI:59789"/>
        <dbReference type="ChEBI" id="CHEBI:74269"/>
        <dbReference type="ChEBI" id="CHEBI:74480"/>
        <dbReference type="EC" id="2.1.1.33"/>
    </reaction>
</comment>
<evidence type="ECO:0000313" key="9">
    <source>
        <dbReference type="Proteomes" id="UP001500399"/>
    </source>
</evidence>
<evidence type="ECO:0000256" key="4">
    <source>
        <dbReference type="ARBA" id="ARBA00022679"/>
    </source>
</evidence>
<keyword evidence="3 7" id="KW-0489">Methyltransferase</keyword>
<dbReference type="Pfam" id="PF02390">
    <property type="entry name" value="Methyltransf_4"/>
    <property type="match status" value="1"/>
</dbReference>
<accession>A0ABN0T2M3</accession>
<feature type="binding site" evidence="7">
    <location>
        <begin position="194"/>
        <end position="197"/>
    </location>
    <ligand>
        <name>substrate</name>
    </ligand>
</feature>
<feature type="binding site" evidence="7">
    <location>
        <position position="72"/>
    </location>
    <ligand>
        <name>S-adenosyl-L-methionine</name>
        <dbReference type="ChEBI" id="CHEBI:59789"/>
    </ligand>
</feature>
<dbReference type="NCBIfam" id="NF001080">
    <property type="entry name" value="PRK00121.2-2"/>
    <property type="match status" value="1"/>
</dbReference>